<dbReference type="Proteomes" id="UP000660262">
    <property type="component" value="Unassembled WGS sequence"/>
</dbReference>
<dbReference type="PRINTS" id="PR01415">
    <property type="entry name" value="ANKYRIN"/>
</dbReference>
<dbReference type="GO" id="GO:0008270">
    <property type="term" value="F:zinc ion binding"/>
    <property type="evidence" value="ECO:0007669"/>
    <property type="project" value="UniProtKB-KW"/>
</dbReference>
<accession>A0A830H783</accession>
<feature type="repeat" description="ANK" evidence="6">
    <location>
        <begin position="401"/>
        <end position="433"/>
    </location>
</feature>
<dbReference type="PROSITE" id="PS50088">
    <property type="entry name" value="ANK_REPEAT"/>
    <property type="match status" value="7"/>
</dbReference>
<keyword evidence="4" id="KW-0862">Zinc</keyword>
<feature type="compositionally biased region" description="Basic and acidic residues" evidence="8">
    <location>
        <begin position="52"/>
        <end position="71"/>
    </location>
</feature>
<keyword evidence="11" id="KW-1185">Reference proteome</keyword>
<dbReference type="EMBL" id="BNJQ01000004">
    <property type="protein sequence ID" value="GHP02885.1"/>
    <property type="molecule type" value="Genomic_DNA"/>
</dbReference>
<dbReference type="SUPFAM" id="SSF48403">
    <property type="entry name" value="Ankyrin repeat"/>
    <property type="match status" value="2"/>
</dbReference>
<dbReference type="PROSITE" id="PS01360">
    <property type="entry name" value="ZF_MYND_1"/>
    <property type="match status" value="1"/>
</dbReference>
<reference evidence="10" key="1">
    <citation type="submission" date="2020-10" db="EMBL/GenBank/DDBJ databases">
        <title>Unveiling of a novel bifunctional photoreceptor, Dualchrome1, isolated from a cosmopolitan green alga.</title>
        <authorList>
            <person name="Suzuki S."/>
            <person name="Kawachi M."/>
        </authorList>
    </citation>
    <scope>NUCLEOTIDE SEQUENCE</scope>
    <source>
        <strain evidence="10">NIES 2893</strain>
    </source>
</reference>
<dbReference type="Gene3D" id="1.25.40.20">
    <property type="entry name" value="Ankyrin repeat-containing domain"/>
    <property type="match status" value="3"/>
</dbReference>
<gene>
    <name evidence="10" type="ORF">PPROV_000164000</name>
</gene>
<comment type="caution">
    <text evidence="10">The sequence shown here is derived from an EMBL/GenBank/DDBJ whole genome shotgun (WGS) entry which is preliminary data.</text>
</comment>
<feature type="region of interest" description="Disordered" evidence="8">
    <location>
        <begin position="264"/>
        <end position="286"/>
    </location>
</feature>
<name>A0A830H783_9CHLO</name>
<protein>
    <submittedName>
        <fullName evidence="10">Ankyrin-1</fullName>
    </submittedName>
</protein>
<feature type="repeat" description="ANK" evidence="6">
    <location>
        <begin position="441"/>
        <end position="473"/>
    </location>
</feature>
<feature type="repeat" description="ANK" evidence="6">
    <location>
        <begin position="368"/>
        <end position="400"/>
    </location>
</feature>
<evidence type="ECO:0000256" key="4">
    <source>
        <dbReference type="ARBA" id="ARBA00022833"/>
    </source>
</evidence>
<feature type="region of interest" description="Disordered" evidence="8">
    <location>
        <begin position="1"/>
        <end position="71"/>
    </location>
</feature>
<keyword evidence="2" id="KW-0677">Repeat</keyword>
<evidence type="ECO:0000313" key="11">
    <source>
        <dbReference type="Proteomes" id="UP000660262"/>
    </source>
</evidence>
<evidence type="ECO:0000313" key="10">
    <source>
        <dbReference type="EMBL" id="GHP02885.1"/>
    </source>
</evidence>
<evidence type="ECO:0000256" key="1">
    <source>
        <dbReference type="ARBA" id="ARBA00022723"/>
    </source>
</evidence>
<dbReference type="Pfam" id="PF01753">
    <property type="entry name" value="zf-MYND"/>
    <property type="match status" value="1"/>
</dbReference>
<dbReference type="AlphaFoldDB" id="A0A830H783"/>
<evidence type="ECO:0000256" key="2">
    <source>
        <dbReference type="ARBA" id="ARBA00022737"/>
    </source>
</evidence>
<evidence type="ECO:0000256" key="7">
    <source>
        <dbReference type="PROSITE-ProRule" id="PRU00134"/>
    </source>
</evidence>
<dbReference type="OrthoDB" id="590877at2759"/>
<dbReference type="Pfam" id="PF12796">
    <property type="entry name" value="Ank_2"/>
    <property type="match status" value="3"/>
</dbReference>
<dbReference type="SUPFAM" id="SSF144232">
    <property type="entry name" value="HIT/MYND zinc finger-like"/>
    <property type="match status" value="1"/>
</dbReference>
<evidence type="ECO:0000256" key="5">
    <source>
        <dbReference type="ARBA" id="ARBA00023043"/>
    </source>
</evidence>
<feature type="repeat" description="ANK" evidence="6">
    <location>
        <begin position="200"/>
        <end position="232"/>
    </location>
</feature>
<dbReference type="PROSITE" id="PS50865">
    <property type="entry name" value="ZF_MYND_2"/>
    <property type="match status" value="1"/>
</dbReference>
<dbReference type="Gene3D" id="6.10.140.2220">
    <property type="match status" value="1"/>
</dbReference>
<dbReference type="InterPro" id="IPR002893">
    <property type="entry name" value="Znf_MYND"/>
</dbReference>
<dbReference type="Pfam" id="PF00023">
    <property type="entry name" value="Ank"/>
    <property type="match status" value="1"/>
</dbReference>
<evidence type="ECO:0000256" key="3">
    <source>
        <dbReference type="ARBA" id="ARBA00022771"/>
    </source>
</evidence>
<dbReference type="PANTHER" id="PTHR24198">
    <property type="entry name" value="ANKYRIN REPEAT AND PROTEIN KINASE DOMAIN-CONTAINING PROTEIN"/>
    <property type="match status" value="1"/>
</dbReference>
<keyword evidence="1" id="KW-0479">Metal-binding</keyword>
<dbReference type="InterPro" id="IPR002110">
    <property type="entry name" value="Ankyrin_rpt"/>
</dbReference>
<feature type="compositionally biased region" description="Basic and acidic residues" evidence="8">
    <location>
        <begin position="277"/>
        <end position="286"/>
    </location>
</feature>
<sequence>MSHPMLAPAPSESRANTYRDPRLDGLDEDEVETPSSSATDASNATRKALKQQRRDRFTQFREPQFRREQNDPFKTDIHSRVVLHSPEVLRCALHNAVSAGKLDDVKSCEQAGASLEWRDEAPGALGMTCLHLAVVAAAADHNAAPKPLNGEDGGAVHTSAAATFNRAADRGFAGTRNDRLDVLRYLLEEKKCNVDVCDYVEATPLHCAAALGDEEVIRVLCKHKASVRATDAEGLTPLHLAANCGQVDAARALVDCWAPLEAAENVPEPPPKSQNARQRDCDREKQNQHVAPVGASLYVARRGTPLHVATASNRDVIVRLLVSAGADVNSPMGPHEATPLHIAARCGFDVVARTLLELGADVNARDAMGETPLMRAAEGEHEGIVKLLMALGASAGVHNERGLTALHIAAACGRRSLFAPLVQGGADVNARTTALYEDYDGGRTPMHYAAHYGDAACFAELRRLGGDPRALSLVGWTPLFYAVEAGKTSRGQHSEAHLSLVTELIEMEKEHLASSPGEYPYPTAGSKHRTPLMLAVLQDWKEGVHLIAGAFPEMVHHADGDGRTAMHWGATRCLEKILTILHDDYGARGDVRDKEGKMPGDLWTGTVKPAPRRQWEEPRRGALDERVWDYTVVMEHTTFEYTKKALAARRVRAIAQERQCLFCERFCFDAKRCGACKEAWYCSSECQKKHWPAHRLVCRTKFVDL</sequence>
<evidence type="ECO:0000259" key="9">
    <source>
        <dbReference type="PROSITE" id="PS50865"/>
    </source>
</evidence>
<keyword evidence="5 6" id="KW-0040">ANK repeat</keyword>
<feature type="repeat" description="ANK" evidence="6">
    <location>
        <begin position="301"/>
        <end position="329"/>
    </location>
</feature>
<proteinExistence type="predicted"/>
<feature type="repeat" description="ANK" evidence="6">
    <location>
        <begin position="335"/>
        <end position="367"/>
    </location>
</feature>
<organism evidence="10 11">
    <name type="scientific">Pycnococcus provasolii</name>
    <dbReference type="NCBI Taxonomy" id="41880"/>
    <lineage>
        <taxon>Eukaryota</taxon>
        <taxon>Viridiplantae</taxon>
        <taxon>Chlorophyta</taxon>
        <taxon>Pseudoscourfieldiophyceae</taxon>
        <taxon>Pseudoscourfieldiales</taxon>
        <taxon>Pycnococcaceae</taxon>
        <taxon>Pycnococcus</taxon>
    </lineage>
</organism>
<feature type="domain" description="MYND-type" evidence="9">
    <location>
        <begin position="660"/>
        <end position="698"/>
    </location>
</feature>
<dbReference type="SMART" id="SM00248">
    <property type="entry name" value="ANK"/>
    <property type="match status" value="11"/>
</dbReference>
<dbReference type="PROSITE" id="PS50297">
    <property type="entry name" value="ANK_REP_REGION"/>
    <property type="match status" value="6"/>
</dbReference>
<feature type="compositionally biased region" description="Polar residues" evidence="8">
    <location>
        <begin position="33"/>
        <end position="45"/>
    </location>
</feature>
<dbReference type="InterPro" id="IPR036770">
    <property type="entry name" value="Ankyrin_rpt-contain_sf"/>
</dbReference>
<dbReference type="PANTHER" id="PTHR24198:SF165">
    <property type="entry name" value="ANKYRIN REPEAT-CONTAINING PROTEIN-RELATED"/>
    <property type="match status" value="1"/>
</dbReference>
<keyword evidence="3 7" id="KW-0863">Zinc-finger</keyword>
<feature type="repeat" description="ANK" evidence="6">
    <location>
        <begin position="233"/>
        <end position="265"/>
    </location>
</feature>
<evidence type="ECO:0000256" key="6">
    <source>
        <dbReference type="PROSITE-ProRule" id="PRU00023"/>
    </source>
</evidence>
<evidence type="ECO:0000256" key="8">
    <source>
        <dbReference type="SAM" id="MobiDB-lite"/>
    </source>
</evidence>